<keyword evidence="2" id="KW-1185">Reference proteome</keyword>
<dbReference type="EMBL" id="JAQYXL010000001">
    <property type="protein sequence ID" value="MEN3229755.1"/>
    <property type="molecule type" value="Genomic_DNA"/>
</dbReference>
<dbReference type="SUPFAM" id="SSF53955">
    <property type="entry name" value="Lysozyme-like"/>
    <property type="match status" value="1"/>
</dbReference>
<sequence>MSINRKFFFEEVKLRLFDGSMRPSQVSSLNGILDAWESRTAGSDDRWLAYMLGTTHHETGRTMQPVRETFASTDDRAITILTKAWKAGKLPWVKKDYWSRDADGKSWLGRGFVQLTHKANYQKMAALTGEDLVGHPERAMDVGVATKVLIEGMIAGSFTGKKLGDYFSPTKEDWINARRIINHVERAELVASYARKYYAAISYTL</sequence>
<proteinExistence type="predicted"/>
<dbReference type="RefSeq" id="WP_183667886.1">
    <property type="nucleotide sequence ID" value="NZ_JACHOS010000007.1"/>
</dbReference>
<dbReference type="Proteomes" id="UP001404845">
    <property type="component" value="Unassembled WGS sequence"/>
</dbReference>
<evidence type="ECO:0000313" key="2">
    <source>
        <dbReference type="Proteomes" id="UP001404845"/>
    </source>
</evidence>
<dbReference type="InterPro" id="IPR023346">
    <property type="entry name" value="Lysozyme-like_dom_sf"/>
</dbReference>
<evidence type="ECO:0008006" key="3">
    <source>
        <dbReference type="Google" id="ProtNLM"/>
    </source>
</evidence>
<gene>
    <name evidence="1" type="ORF">PUR21_19230</name>
</gene>
<evidence type="ECO:0000313" key="1">
    <source>
        <dbReference type="EMBL" id="MEN3229755.1"/>
    </source>
</evidence>
<protein>
    <recommendedName>
        <fullName evidence="3">Chitinase class I</fullName>
    </recommendedName>
</protein>
<name>A0ABU9ZF75_9HYPH</name>
<comment type="caution">
    <text evidence="1">The sequence shown here is derived from an EMBL/GenBank/DDBJ whole genome shotgun (WGS) entry which is preliminary data.</text>
</comment>
<organism evidence="1 2">
    <name type="scientific">Methylorubrum rhodesianum</name>
    <dbReference type="NCBI Taxonomy" id="29427"/>
    <lineage>
        <taxon>Bacteria</taxon>
        <taxon>Pseudomonadati</taxon>
        <taxon>Pseudomonadota</taxon>
        <taxon>Alphaproteobacteria</taxon>
        <taxon>Hyphomicrobiales</taxon>
        <taxon>Methylobacteriaceae</taxon>
        <taxon>Methylorubrum</taxon>
    </lineage>
</organism>
<dbReference type="Gene3D" id="1.10.530.10">
    <property type="match status" value="1"/>
</dbReference>
<accession>A0ABU9ZF75</accession>
<reference evidence="1 2" key="1">
    <citation type="journal article" date="2023" name="PLoS ONE">
        <title>Complete genome assembly of Hawai'i environmental nontuberculous mycobacteria reveals unexpected co-isolation with methylobacteria.</title>
        <authorList>
            <person name="Hendrix J."/>
            <person name="Epperson L.E."/>
            <person name="Tong E.I."/>
            <person name="Chan Y.L."/>
            <person name="Hasan N.A."/>
            <person name="Dawrs S.N."/>
            <person name="Norton G.J."/>
            <person name="Virdi R."/>
            <person name="Crooks J.L."/>
            <person name="Chan E.D."/>
            <person name="Honda J.R."/>
            <person name="Strong M."/>
        </authorList>
    </citation>
    <scope>NUCLEOTIDE SEQUENCE [LARGE SCALE GENOMIC DNA]</scope>
    <source>
        <strain evidence="1 2">NJH_HI01</strain>
    </source>
</reference>